<feature type="region of interest" description="Disordered" evidence="4">
    <location>
        <begin position="405"/>
        <end position="425"/>
    </location>
</feature>
<evidence type="ECO:0000256" key="1">
    <source>
        <dbReference type="ARBA" id="ARBA00005234"/>
    </source>
</evidence>
<evidence type="ECO:0000256" key="2">
    <source>
        <dbReference type="ARBA" id="ARBA00022670"/>
    </source>
</evidence>
<feature type="domain" description="Ubiquitin-like protease family profile" evidence="5">
    <location>
        <begin position="211"/>
        <end position="378"/>
    </location>
</feature>
<comment type="similarity">
    <text evidence="1">Belongs to the peptidase C48 family.</text>
</comment>
<evidence type="ECO:0000259" key="5">
    <source>
        <dbReference type="Pfam" id="PF02902"/>
    </source>
</evidence>
<evidence type="ECO:0000313" key="7">
    <source>
        <dbReference type="Proteomes" id="UP000027265"/>
    </source>
</evidence>
<dbReference type="InterPro" id="IPR003653">
    <property type="entry name" value="Peptidase_C48_C"/>
</dbReference>
<keyword evidence="7" id="KW-1185">Reference proteome</keyword>
<dbReference type="GO" id="GO:0019783">
    <property type="term" value="F:ubiquitin-like protein peptidase activity"/>
    <property type="evidence" value="ECO:0007669"/>
    <property type="project" value="UniProtKB-ARBA"/>
</dbReference>
<dbReference type="InterPro" id="IPR038765">
    <property type="entry name" value="Papain-like_cys_pep_sf"/>
</dbReference>
<dbReference type="GO" id="GO:0006508">
    <property type="term" value="P:proteolysis"/>
    <property type="evidence" value="ECO:0007669"/>
    <property type="project" value="UniProtKB-KW"/>
</dbReference>
<dbReference type="AlphaFoldDB" id="A0A067Q3G6"/>
<sequence>MTFMTRVLTRRDEKKFVSSEWVGQGKTYVDVPSHVSDELCRRLEIPPNAKRLLPADSLPIAELITFPLPDISTASEAIHLLAAFSHHPPNVSIEAISARSIPPLRVLQHLRASAGQAMLDGMLSIHDQEHDDSFLPFSIISYWLALHPTIQQRDNWARALEWLKGLPVSACPELVEVRRQVVEALSRTGWKDEIAGCGRVGEITHMLGSEFVTDTAIEAMIAVVQARLNRVPELSSSIIITSLQVPNLLATLPSLTHTVTRANPAYDPRRKGLLPELGRQLAKQQHTKLYFVAYNPKFHWAALCVDVHRREIMWGDSLGWLYPELLFVGLDTWLRQHIGGRSFSVFTDLTCAEQNDHYSCGIIAINTLKHNIFGDPLWTPETRDLLRVQEFLDILQHHIVNVEHGLHPSGKGTKDNPSEFPSPPP</sequence>
<accession>A0A067Q3G6</accession>
<evidence type="ECO:0000256" key="4">
    <source>
        <dbReference type="SAM" id="MobiDB-lite"/>
    </source>
</evidence>
<keyword evidence="2" id="KW-0645">Protease</keyword>
<gene>
    <name evidence="6" type="ORF">JAAARDRAFT_45525</name>
</gene>
<dbReference type="Gene3D" id="3.40.395.10">
    <property type="entry name" value="Adenoviral Proteinase, Chain A"/>
    <property type="match status" value="1"/>
</dbReference>
<evidence type="ECO:0000313" key="6">
    <source>
        <dbReference type="EMBL" id="KDQ60705.1"/>
    </source>
</evidence>
<keyword evidence="3" id="KW-0378">Hydrolase</keyword>
<dbReference type="SUPFAM" id="SSF54001">
    <property type="entry name" value="Cysteine proteinases"/>
    <property type="match status" value="1"/>
</dbReference>
<organism evidence="6 7">
    <name type="scientific">Jaapia argillacea MUCL 33604</name>
    <dbReference type="NCBI Taxonomy" id="933084"/>
    <lineage>
        <taxon>Eukaryota</taxon>
        <taxon>Fungi</taxon>
        <taxon>Dikarya</taxon>
        <taxon>Basidiomycota</taxon>
        <taxon>Agaricomycotina</taxon>
        <taxon>Agaricomycetes</taxon>
        <taxon>Agaricomycetidae</taxon>
        <taxon>Jaapiales</taxon>
        <taxon>Jaapiaceae</taxon>
        <taxon>Jaapia</taxon>
    </lineage>
</organism>
<proteinExistence type="inferred from homology"/>
<dbReference type="GO" id="GO:0008234">
    <property type="term" value="F:cysteine-type peptidase activity"/>
    <property type="evidence" value="ECO:0007669"/>
    <property type="project" value="InterPro"/>
</dbReference>
<dbReference type="OrthoDB" id="3268677at2759"/>
<name>A0A067Q3G6_9AGAM</name>
<dbReference type="HOGENOM" id="CLU_048312_0_0_1"/>
<feature type="compositionally biased region" description="Basic and acidic residues" evidence="4">
    <location>
        <begin position="405"/>
        <end position="417"/>
    </location>
</feature>
<dbReference type="EMBL" id="KL197713">
    <property type="protein sequence ID" value="KDQ60705.1"/>
    <property type="molecule type" value="Genomic_DNA"/>
</dbReference>
<dbReference type="STRING" id="933084.A0A067Q3G6"/>
<dbReference type="InParanoid" id="A0A067Q3G6"/>
<dbReference type="Pfam" id="PF02902">
    <property type="entry name" value="Peptidase_C48"/>
    <property type="match status" value="1"/>
</dbReference>
<dbReference type="Proteomes" id="UP000027265">
    <property type="component" value="Unassembled WGS sequence"/>
</dbReference>
<reference evidence="7" key="1">
    <citation type="journal article" date="2014" name="Proc. Natl. Acad. Sci. U.S.A.">
        <title>Extensive sampling of basidiomycete genomes demonstrates inadequacy of the white-rot/brown-rot paradigm for wood decay fungi.</title>
        <authorList>
            <person name="Riley R."/>
            <person name="Salamov A.A."/>
            <person name="Brown D.W."/>
            <person name="Nagy L.G."/>
            <person name="Floudas D."/>
            <person name="Held B.W."/>
            <person name="Levasseur A."/>
            <person name="Lombard V."/>
            <person name="Morin E."/>
            <person name="Otillar R."/>
            <person name="Lindquist E.A."/>
            <person name="Sun H."/>
            <person name="LaButti K.M."/>
            <person name="Schmutz J."/>
            <person name="Jabbour D."/>
            <person name="Luo H."/>
            <person name="Baker S.E."/>
            <person name="Pisabarro A.G."/>
            <person name="Walton J.D."/>
            <person name="Blanchette R.A."/>
            <person name="Henrissat B."/>
            <person name="Martin F."/>
            <person name="Cullen D."/>
            <person name="Hibbett D.S."/>
            <person name="Grigoriev I.V."/>
        </authorList>
    </citation>
    <scope>NUCLEOTIDE SEQUENCE [LARGE SCALE GENOMIC DNA]</scope>
    <source>
        <strain evidence="7">MUCL 33604</strain>
    </source>
</reference>
<evidence type="ECO:0000256" key="3">
    <source>
        <dbReference type="ARBA" id="ARBA00022801"/>
    </source>
</evidence>
<protein>
    <recommendedName>
        <fullName evidence="5">Ubiquitin-like protease family profile domain-containing protein</fullName>
    </recommendedName>
</protein>